<feature type="compositionally biased region" description="Polar residues" evidence="1">
    <location>
        <begin position="775"/>
        <end position="788"/>
    </location>
</feature>
<evidence type="ECO:0000313" key="3">
    <source>
        <dbReference type="Proteomes" id="UP000559027"/>
    </source>
</evidence>
<feature type="region of interest" description="Disordered" evidence="1">
    <location>
        <begin position="188"/>
        <end position="210"/>
    </location>
</feature>
<feature type="compositionally biased region" description="Polar residues" evidence="1">
    <location>
        <begin position="422"/>
        <end position="435"/>
    </location>
</feature>
<reference evidence="2 3" key="1">
    <citation type="journal article" date="2020" name="ISME J.">
        <title>Uncovering the hidden diversity of litter-decomposition mechanisms in mushroom-forming fungi.</title>
        <authorList>
            <person name="Floudas D."/>
            <person name="Bentzer J."/>
            <person name="Ahren D."/>
            <person name="Johansson T."/>
            <person name="Persson P."/>
            <person name="Tunlid A."/>
        </authorList>
    </citation>
    <scope>NUCLEOTIDE SEQUENCE [LARGE SCALE GENOMIC DNA]</scope>
    <source>
        <strain evidence="2 3">CBS 146.42</strain>
    </source>
</reference>
<feature type="compositionally biased region" description="Polar residues" evidence="1">
    <location>
        <begin position="382"/>
        <end position="396"/>
    </location>
</feature>
<feature type="compositionally biased region" description="Low complexity" evidence="1">
    <location>
        <begin position="364"/>
        <end position="381"/>
    </location>
</feature>
<organism evidence="2 3">
    <name type="scientific">Leucocoprinus leucothites</name>
    <dbReference type="NCBI Taxonomy" id="201217"/>
    <lineage>
        <taxon>Eukaryota</taxon>
        <taxon>Fungi</taxon>
        <taxon>Dikarya</taxon>
        <taxon>Basidiomycota</taxon>
        <taxon>Agaricomycotina</taxon>
        <taxon>Agaricomycetes</taxon>
        <taxon>Agaricomycetidae</taxon>
        <taxon>Agaricales</taxon>
        <taxon>Agaricineae</taxon>
        <taxon>Agaricaceae</taxon>
        <taxon>Leucocoprinus</taxon>
    </lineage>
</organism>
<keyword evidence="3" id="KW-1185">Reference proteome</keyword>
<feature type="region of interest" description="Disordered" evidence="1">
    <location>
        <begin position="1"/>
        <end position="86"/>
    </location>
</feature>
<dbReference type="OrthoDB" id="2678679at2759"/>
<feature type="compositionally biased region" description="Low complexity" evidence="1">
    <location>
        <begin position="71"/>
        <end position="86"/>
    </location>
</feature>
<feature type="compositionally biased region" description="Polar residues" evidence="1">
    <location>
        <begin position="889"/>
        <end position="908"/>
    </location>
</feature>
<feature type="compositionally biased region" description="Polar residues" evidence="1">
    <location>
        <begin position="857"/>
        <end position="867"/>
    </location>
</feature>
<feature type="region of interest" description="Disordered" evidence="1">
    <location>
        <begin position="316"/>
        <end position="400"/>
    </location>
</feature>
<feature type="compositionally biased region" description="Basic and acidic residues" evidence="1">
    <location>
        <begin position="1434"/>
        <end position="1454"/>
    </location>
</feature>
<feature type="region of interest" description="Disordered" evidence="1">
    <location>
        <begin position="415"/>
        <end position="441"/>
    </location>
</feature>
<accession>A0A8H5GCM6</accession>
<comment type="caution">
    <text evidence="2">The sequence shown here is derived from an EMBL/GenBank/DDBJ whole genome shotgun (WGS) entry which is preliminary data.</text>
</comment>
<evidence type="ECO:0000256" key="1">
    <source>
        <dbReference type="SAM" id="MobiDB-lite"/>
    </source>
</evidence>
<feature type="compositionally biased region" description="Polar residues" evidence="1">
    <location>
        <begin position="712"/>
        <end position="732"/>
    </location>
</feature>
<feature type="compositionally biased region" description="Basic and acidic residues" evidence="1">
    <location>
        <begin position="667"/>
        <end position="696"/>
    </location>
</feature>
<proteinExistence type="predicted"/>
<dbReference type="Proteomes" id="UP000559027">
    <property type="component" value="Unassembled WGS sequence"/>
</dbReference>
<feature type="region of interest" description="Disordered" evidence="1">
    <location>
        <begin position="645"/>
        <end position="934"/>
    </location>
</feature>
<protein>
    <submittedName>
        <fullName evidence="2">Uncharacterized protein</fullName>
    </submittedName>
</protein>
<evidence type="ECO:0000313" key="2">
    <source>
        <dbReference type="EMBL" id="KAF5362537.1"/>
    </source>
</evidence>
<feature type="region of interest" description="Disordered" evidence="1">
    <location>
        <begin position="1433"/>
        <end position="1469"/>
    </location>
</feature>
<dbReference type="EMBL" id="JAACJO010000002">
    <property type="protein sequence ID" value="KAF5362537.1"/>
    <property type="molecule type" value="Genomic_DNA"/>
</dbReference>
<feature type="compositionally biased region" description="Low complexity" evidence="1">
    <location>
        <begin position="245"/>
        <end position="267"/>
    </location>
</feature>
<name>A0A8H5GCM6_9AGAR</name>
<feature type="region of interest" description="Disordered" evidence="1">
    <location>
        <begin position="232"/>
        <end position="303"/>
    </location>
</feature>
<sequence>MKLQEGVVSKLGGDEDTVVAHGSSSASWNKKRPKKGDDEPKPPSAKRARVEKNVSQASKKTKATRAEARPRASAAKAKQSAAKSASNLQWKVVACPTPSQVSSELKSVDLRPRLWSSSREELMSAYVEISGSKCVNNISWKSTEVPILILDDEFISLEKVQDKDDELCMDVIFWREFRYKVPPPPAEVLTASSEHQEGHGSEANIPQPRAQPITDIVGDIPKAQHPAEIHVEASKEPPLRDNTQRSESVAQQSSSTSNEASVTATAKSQRKAQKQQSAVSDPSIAPLTTSSDKPQGAKRQKKARTVTFSLPIGSEFPSASLPHVQPSVPPAPPPFQSDSVNGHPPRASRAPSKSLSVAHPPSQPQETTSSSVSVPNFSSTSQESWLPQSATPSLPASNIGKVLGNQRNVEATFSHYPDNRSLPESNKSNRNSSQGHRLETPVYPHHHSRELRVIGVGGPSVVVKDEVAEASQLVPKDCSLFSAMGVYCSKMRFEPNCPKCDDVEVSPHSGDQETDEEQLPDSQRMQIVPTRSDISSGASPNVASSLISRDFRDGGTTIMQRVPSSSQAHVSYPLLSRPIGNTARRVDHQWGTVGTFNVVSNLSRELQELSGALIASTRQLTSQSHDVNPSELAPKDTPMIDTTAHLLSGSSEPRPVSIKTSVGLTQKQRERKEGERVLEGREKTLGSEDKGSEGTKKPPKGKRKPPEPVNFNPGSKHSQLGENSNAHATSPISAGVHKLSSVQAATTTSASSNQKAKKGQGKNIEPVNPDGCSKGSRSLESSIINTKVQPAVDTREPGSAQPLPSAPPLKRKIGKGKKKAPEVLGSDDDSPHPVKNPRPPKKQKSGKDPSAEKNGTYPETQPITTPSKVHIEDLHSPAQTSEAAAPISIDSSTPAQEGSLNTSVSAITQPVKPKKPRRRLPQTSKAKESSLCTTQPMSVKTEFDDPSISSASAMTSGSRAEFVPKSKVRAKSTLTEAMHVERGESGVPMPIPDELKALVDAYINCAPVGVFAAGKQIRGFWGLDVAHQGEFGYSFMGFYRVSRVWENLVEVNGAGGTARSDDIITARVQWRFRMNWEPGGEDWQTVENDKLSSPWWNTSLKARGLSVMPQPDMDDSDEESTETYRLARRHNPNFDRRHCVFSQTFFSVLPLHLLAPMHVEMPDSSLPRGWHCQDCGKLNFRYYLRHRRCLSPYCQSKPNQSEGEGYAIELDRMRDPQDNLPLSLPLNELPSRGQVDAKVRVWKDRTKTMVYLFDQRLNEKPVVVQHVFTCNSRVLQKEPSELLRLIQTHVPLRRLTGDGSSNPYFMHSVDAERDRDDTHSSWESAPECLRRARDLMCSNASKYGANPKDINILRLDIRAWVTAGSKRASDLLSAKQRCIVIMCLGCEVIMTISPKSTIAWNDDQARMSDLDKLIPMDDFYSQEDQLEVQLVQPEDSKGAKVETEITPGEPEKSVDPAPPVSTRGSGLKMRKPEKTTLTVSLIHGDIVVLEGDEFEVCLGRFPRPDRRSNFEHPWLVFNQAYGNQYFVDRVLSIRHVIPSALRQLQER</sequence>
<feature type="region of interest" description="Disordered" evidence="1">
    <location>
        <begin position="504"/>
        <end position="523"/>
    </location>
</feature>
<gene>
    <name evidence="2" type="ORF">D9756_002117</name>
</gene>
<feature type="compositionally biased region" description="Basic residues" evidence="1">
    <location>
        <begin position="809"/>
        <end position="818"/>
    </location>
</feature>
<feature type="compositionally biased region" description="Basic and acidic residues" evidence="1">
    <location>
        <begin position="232"/>
        <end position="244"/>
    </location>
</feature>